<keyword evidence="6" id="KW-1185">Reference proteome</keyword>
<reference evidence="5" key="1">
    <citation type="journal article" date="2014" name="Int. J. Syst. Evol. Microbiol.">
        <title>Complete genome of a new Firmicutes species belonging to the dominant human colonic microbiota ('Ruminococcus bicirculans') reveals two chromosomes and a selective capacity to utilize plant glucans.</title>
        <authorList>
            <consortium name="NISC Comparative Sequencing Program"/>
            <person name="Wegmann U."/>
            <person name="Louis P."/>
            <person name="Goesmann A."/>
            <person name="Henrissat B."/>
            <person name="Duncan S.H."/>
            <person name="Flint H.J."/>
        </authorList>
    </citation>
    <scope>NUCLEOTIDE SEQUENCE</scope>
    <source>
        <strain evidence="5">NBRC 107169</strain>
    </source>
</reference>
<dbReference type="PANTHER" id="PTHR31339">
    <property type="entry name" value="PECTIN LYASE-RELATED"/>
    <property type="match status" value="1"/>
</dbReference>
<dbReference type="SUPFAM" id="SSF51126">
    <property type="entry name" value="Pectin lyase-like"/>
    <property type="match status" value="1"/>
</dbReference>
<dbReference type="PANTHER" id="PTHR31339:SF9">
    <property type="entry name" value="PLASMIN AND FIBRONECTIN-BINDING PROTEIN A"/>
    <property type="match status" value="1"/>
</dbReference>
<evidence type="ECO:0000256" key="2">
    <source>
        <dbReference type="ARBA" id="ARBA00022801"/>
    </source>
</evidence>
<evidence type="ECO:0000256" key="3">
    <source>
        <dbReference type="ARBA" id="ARBA00023295"/>
    </source>
</evidence>
<dbReference type="Pfam" id="PF00295">
    <property type="entry name" value="Glyco_hydro_28"/>
    <property type="match status" value="1"/>
</dbReference>
<keyword evidence="3 4" id="KW-0326">Glycosidase</keyword>
<dbReference type="InterPro" id="IPR051801">
    <property type="entry name" value="GH28_Enzymes"/>
</dbReference>
<reference evidence="5" key="2">
    <citation type="submission" date="2023-01" db="EMBL/GenBank/DDBJ databases">
        <title>Draft genome sequence of Maritalea porphyrae strain NBRC 107169.</title>
        <authorList>
            <person name="Sun Q."/>
            <person name="Mori K."/>
        </authorList>
    </citation>
    <scope>NUCLEOTIDE SEQUENCE</scope>
    <source>
        <strain evidence="5">NBRC 107169</strain>
    </source>
</reference>
<comment type="caution">
    <text evidence="5">The sequence shown here is derived from an EMBL/GenBank/DDBJ whole genome shotgun (WGS) entry which is preliminary data.</text>
</comment>
<dbReference type="PROSITE" id="PS00502">
    <property type="entry name" value="POLYGALACTURONASE"/>
    <property type="match status" value="1"/>
</dbReference>
<accession>A0ABQ5UNB7</accession>
<gene>
    <name evidence="5" type="primary">picA</name>
    <name evidence="5" type="ORF">GCM10007879_07800</name>
</gene>
<dbReference type="InterPro" id="IPR006626">
    <property type="entry name" value="PbH1"/>
</dbReference>
<comment type="similarity">
    <text evidence="1 4">Belongs to the glycosyl hydrolase 28 family.</text>
</comment>
<dbReference type="EMBL" id="BSNI01000002">
    <property type="protein sequence ID" value="GLQ16531.1"/>
    <property type="molecule type" value="Genomic_DNA"/>
</dbReference>
<dbReference type="InterPro" id="IPR000743">
    <property type="entry name" value="Glyco_hydro_28"/>
</dbReference>
<dbReference type="InterPro" id="IPR011050">
    <property type="entry name" value="Pectin_lyase_fold/virulence"/>
</dbReference>
<protein>
    <submittedName>
        <fullName evidence="5">Polygalacturonase</fullName>
    </submittedName>
</protein>
<evidence type="ECO:0000256" key="1">
    <source>
        <dbReference type="ARBA" id="ARBA00008834"/>
    </source>
</evidence>
<keyword evidence="2 4" id="KW-0378">Hydrolase</keyword>
<proteinExistence type="inferred from homology"/>
<name>A0ABQ5UNB7_9HYPH</name>
<organism evidence="5 6">
    <name type="scientific">Maritalea porphyrae</name>
    <dbReference type="NCBI Taxonomy" id="880732"/>
    <lineage>
        <taxon>Bacteria</taxon>
        <taxon>Pseudomonadati</taxon>
        <taxon>Pseudomonadota</taxon>
        <taxon>Alphaproteobacteria</taxon>
        <taxon>Hyphomicrobiales</taxon>
        <taxon>Devosiaceae</taxon>
        <taxon>Maritalea</taxon>
    </lineage>
</organism>
<dbReference type="RefSeq" id="WP_284362179.1">
    <property type="nucleotide sequence ID" value="NZ_BSNI01000002.1"/>
</dbReference>
<dbReference type="Proteomes" id="UP001161405">
    <property type="component" value="Unassembled WGS sequence"/>
</dbReference>
<evidence type="ECO:0000256" key="4">
    <source>
        <dbReference type="RuleBase" id="RU361169"/>
    </source>
</evidence>
<evidence type="ECO:0000313" key="6">
    <source>
        <dbReference type="Proteomes" id="UP001161405"/>
    </source>
</evidence>
<dbReference type="InterPro" id="IPR012334">
    <property type="entry name" value="Pectin_lyas_fold"/>
</dbReference>
<evidence type="ECO:0000313" key="5">
    <source>
        <dbReference type="EMBL" id="GLQ16531.1"/>
    </source>
</evidence>
<sequence length="500" mass="54004">MIKLELLAATARTASLLLVQDKAKYYLHTPQAWQLYKQGEEVRSGMSDRTGLFLSELEPETTYIFECSDTSLQFGTSACGGFVEASDFGISATKEDNCDAFSAAIAATPANGTLSIPPGNFHTRPLFLKSDMTVHFEEGAQLSAVSSREGWPILSAHGDDDATIGSWEGLPSNCYAAVITAINCHNLHIAGNGIIDGGGDVGDWWEWPKGTRVGARRARTLHLIGCTNCSLTGVQVQNSPSWTVHPYRCKSVHFSNITILNPADSPNTDGLNPESCENTSIVASRFTVGDDCIAVKAGKKADDGYAQHLAPTMGLHISHCLMEKGHGAVVLGSEMSGSITNVRVEKCEFDGTDRGIRIKTRRGRGGKVENVFIQDVLMRNVPAPITANSFYFCDHDGKSEWVQDRTPHAVDGSTPHVQNIEIRDVVATGVEQVGIALLGLPEAPIKGVLVDNFQIQFNQNSTPGVPLMALHVPEMCNVDAYCEFAQLQGQVVQLDGTQQQ</sequence>
<dbReference type="SMART" id="SM00710">
    <property type="entry name" value="PbH1"/>
    <property type="match status" value="6"/>
</dbReference>
<dbReference type="Gene3D" id="2.160.20.10">
    <property type="entry name" value="Single-stranded right-handed beta-helix, Pectin lyase-like"/>
    <property type="match status" value="1"/>
</dbReference>